<name>A0A0F9YSN0_9MICR</name>
<protein>
    <submittedName>
        <fullName evidence="1">Uncharacterized protein</fullName>
    </submittedName>
</protein>
<evidence type="ECO:0000313" key="1">
    <source>
        <dbReference type="EMBL" id="KKO75547.1"/>
    </source>
</evidence>
<organism evidence="1 2">
    <name type="scientific">Vairimorpha ceranae</name>
    <dbReference type="NCBI Taxonomy" id="40302"/>
    <lineage>
        <taxon>Eukaryota</taxon>
        <taxon>Fungi</taxon>
        <taxon>Fungi incertae sedis</taxon>
        <taxon>Microsporidia</taxon>
        <taxon>Nosematidae</taxon>
        <taxon>Vairimorpha</taxon>
    </lineage>
</organism>
<keyword evidence="2" id="KW-1185">Reference proteome</keyword>
<dbReference type="VEuPathDB" id="MicrosporidiaDB:AAJ76_1800041627"/>
<gene>
    <name evidence="1" type="ORF">AAJ76_1800041627</name>
</gene>
<dbReference type="VEuPathDB" id="MicrosporidiaDB:NCER_100501"/>
<dbReference type="AlphaFoldDB" id="A0A0F9YSN0"/>
<reference evidence="1 2" key="1">
    <citation type="journal article" date="2015" name="Environ. Microbiol.">
        <title>Genome analyses suggest the presence of polyploidy and recent human-driven expansions in eight global populations of the honeybee pathogen Nosema ceranae.</title>
        <authorList>
            <person name="Pelin A."/>
            <person name="Selman M."/>
            <person name="Aris-Brosou S."/>
            <person name="Farinelli L."/>
            <person name="Corradi N."/>
        </authorList>
    </citation>
    <scope>NUCLEOTIDE SEQUENCE [LARGE SCALE GENOMIC DNA]</scope>
    <source>
        <strain evidence="1 2">PA08 1199</strain>
    </source>
</reference>
<sequence length="159" mass="19689">MSKNIEFSIYSYTKNIRKLVDNYSFTAFDFTEKVFRNENRFVILREYEDKFCIIEETYIEKYKTRKYLCKSVKSSYVDKKKHFVNDFTYFVDKFQYTLASDNVYKFWCYKSKDVCIEIYKQKEEDIYLIKASSFNEKYLDNELVFLELWYEFKKPIIEI</sequence>
<proteinExistence type="predicted"/>
<dbReference type="RefSeq" id="XP_024331289.1">
    <property type="nucleotide sequence ID" value="XM_024474287.1"/>
</dbReference>
<comment type="caution">
    <text evidence="1">The sequence shown here is derived from an EMBL/GenBank/DDBJ whole genome shotgun (WGS) entry which is preliminary data.</text>
</comment>
<accession>A0A0F9YSN0</accession>
<evidence type="ECO:0000313" key="2">
    <source>
        <dbReference type="Proteomes" id="UP000034350"/>
    </source>
</evidence>
<dbReference type="Proteomes" id="UP000034350">
    <property type="component" value="Unassembled WGS sequence"/>
</dbReference>
<dbReference type="GeneID" id="36319202"/>
<dbReference type="VEuPathDB" id="MicrosporidiaDB:G9O61_00g015540"/>
<dbReference type="EMBL" id="JPQZ01000018">
    <property type="protein sequence ID" value="KKO75547.1"/>
    <property type="molecule type" value="Genomic_DNA"/>
</dbReference>